<protein>
    <submittedName>
        <fullName evidence="4">CAAX prenyl protease 2</fullName>
    </submittedName>
</protein>
<dbReference type="GO" id="GO:0080120">
    <property type="term" value="P:CAAX-box protein maturation"/>
    <property type="evidence" value="ECO:0007669"/>
    <property type="project" value="UniProtKB-ARBA"/>
</dbReference>
<feature type="transmembrane region" description="Helical" evidence="2">
    <location>
        <begin position="209"/>
        <end position="230"/>
    </location>
</feature>
<feature type="region of interest" description="Disordered" evidence="1">
    <location>
        <begin position="79"/>
        <end position="100"/>
    </location>
</feature>
<evidence type="ECO:0000259" key="3">
    <source>
        <dbReference type="Pfam" id="PF02517"/>
    </source>
</evidence>
<dbReference type="PANTHER" id="PTHR43592">
    <property type="entry name" value="CAAX AMINO TERMINAL PROTEASE"/>
    <property type="match status" value="1"/>
</dbReference>
<feature type="compositionally biased region" description="Basic and acidic residues" evidence="1">
    <location>
        <begin position="86"/>
        <end position="100"/>
    </location>
</feature>
<dbReference type="AlphaFoldDB" id="A0A1D1YKG1"/>
<dbReference type="EMBL" id="GDJX01012820">
    <property type="protein sequence ID" value="JAT55116.1"/>
    <property type="molecule type" value="Transcribed_RNA"/>
</dbReference>
<dbReference type="GO" id="GO:0004175">
    <property type="term" value="F:endopeptidase activity"/>
    <property type="evidence" value="ECO:0007669"/>
    <property type="project" value="UniProtKB-ARBA"/>
</dbReference>
<keyword evidence="2" id="KW-0472">Membrane</keyword>
<keyword evidence="2" id="KW-0812">Transmembrane</keyword>
<gene>
    <name evidence="4" type="primary">RCE1_9</name>
    <name evidence="4" type="ORF">g.58477</name>
</gene>
<feature type="non-terminal residue" evidence="4">
    <location>
        <position position="1"/>
    </location>
</feature>
<evidence type="ECO:0000256" key="2">
    <source>
        <dbReference type="SAM" id="Phobius"/>
    </source>
</evidence>
<dbReference type="Pfam" id="PF02517">
    <property type="entry name" value="Rce1-like"/>
    <property type="match status" value="1"/>
</dbReference>
<feature type="transmembrane region" description="Helical" evidence="2">
    <location>
        <begin position="313"/>
        <end position="336"/>
    </location>
</feature>
<feature type="transmembrane region" description="Helical" evidence="2">
    <location>
        <begin position="168"/>
        <end position="188"/>
    </location>
</feature>
<keyword evidence="4" id="KW-0645">Protease</keyword>
<name>A0A1D1YKG1_9ARAE</name>
<sequence length="351" mass="38876">GVCLYIYICKNPKTKNASPGWKNLVLVGKQQMSGLEMILAWSPSPPTSHRPTRIPSQPIRNTCFPSSFPPTNRVSGFSTSSFPASKRGDGEARFRNRCTNDNDGSDSRDFFEDFSVLSTDVPWDGRSTWSTMAAYLFSLHIPLSFGGLPVICQLLNQPVLDPLTEAVSLVLLQTLELTGALVFLHYSTKKQYKLSSLFQPQNLSQERSWTKAASFGLGFLTFVVLLTSLLADRLIGTKDVNNPELKHILLSGPFSEVAFFFIYCFITPMLEEAIYRGFLLTSLATTMKWQPAVILSACVFSCAHLSSENFLQLFFIGCVLGSAYCWSGNLTASFVIHSVYNGTMLSFAILS</sequence>
<proteinExistence type="predicted"/>
<feature type="domain" description="CAAX prenyl protease 2/Lysostaphin resistance protein A-like" evidence="3">
    <location>
        <begin position="255"/>
        <end position="342"/>
    </location>
</feature>
<feature type="transmembrane region" description="Helical" evidence="2">
    <location>
        <begin position="250"/>
        <end position="270"/>
    </location>
</feature>
<dbReference type="InterPro" id="IPR003675">
    <property type="entry name" value="Rce1/LyrA-like_dom"/>
</dbReference>
<organism evidence="4">
    <name type="scientific">Anthurium amnicola</name>
    <dbReference type="NCBI Taxonomy" id="1678845"/>
    <lineage>
        <taxon>Eukaryota</taxon>
        <taxon>Viridiplantae</taxon>
        <taxon>Streptophyta</taxon>
        <taxon>Embryophyta</taxon>
        <taxon>Tracheophyta</taxon>
        <taxon>Spermatophyta</taxon>
        <taxon>Magnoliopsida</taxon>
        <taxon>Liliopsida</taxon>
        <taxon>Araceae</taxon>
        <taxon>Pothoideae</taxon>
        <taxon>Potheae</taxon>
        <taxon>Anthurium</taxon>
    </lineage>
</organism>
<evidence type="ECO:0000313" key="4">
    <source>
        <dbReference type="EMBL" id="JAT55116.1"/>
    </source>
</evidence>
<keyword evidence="4" id="KW-0378">Hydrolase</keyword>
<reference evidence="4" key="1">
    <citation type="submission" date="2015-07" db="EMBL/GenBank/DDBJ databases">
        <title>Transcriptome Assembly of Anthurium amnicola.</title>
        <authorList>
            <person name="Suzuki J."/>
        </authorList>
    </citation>
    <scope>NUCLEOTIDE SEQUENCE</scope>
</reference>
<feature type="transmembrane region" description="Helical" evidence="2">
    <location>
        <begin position="133"/>
        <end position="156"/>
    </location>
</feature>
<dbReference type="GO" id="GO:0006508">
    <property type="term" value="P:proteolysis"/>
    <property type="evidence" value="ECO:0007669"/>
    <property type="project" value="UniProtKB-KW"/>
</dbReference>
<evidence type="ECO:0000256" key="1">
    <source>
        <dbReference type="SAM" id="MobiDB-lite"/>
    </source>
</evidence>
<dbReference type="PANTHER" id="PTHR43592:SF4">
    <property type="entry name" value="CAAX AMINO TERMINAL PROTEASE FAMILY PROTEIN"/>
    <property type="match status" value="1"/>
</dbReference>
<accession>A0A1D1YKG1</accession>
<keyword evidence="2" id="KW-1133">Transmembrane helix</keyword>